<feature type="chain" id="PRO_5045205028" description="Enterochelin esterase" evidence="1">
    <location>
        <begin position="26"/>
        <end position="531"/>
    </location>
</feature>
<reference evidence="2 3" key="1">
    <citation type="submission" date="2020-12" db="EMBL/GenBank/DDBJ databases">
        <title>Sphingomonas sp.</title>
        <authorList>
            <person name="Kim M.K."/>
        </authorList>
    </citation>
    <scope>NUCLEOTIDE SEQUENCE [LARGE SCALE GENOMIC DNA]</scope>
    <source>
        <strain evidence="2 3">BT552</strain>
    </source>
</reference>
<evidence type="ECO:0000313" key="2">
    <source>
        <dbReference type="EMBL" id="MBM6578229.1"/>
    </source>
</evidence>
<dbReference type="PANTHER" id="PTHR48098">
    <property type="entry name" value="ENTEROCHELIN ESTERASE-RELATED"/>
    <property type="match status" value="1"/>
</dbReference>
<dbReference type="InterPro" id="IPR050583">
    <property type="entry name" value="Mycobacterial_A85_antigen"/>
</dbReference>
<dbReference type="Gene3D" id="3.40.50.1820">
    <property type="entry name" value="alpha/beta hydrolase"/>
    <property type="match status" value="1"/>
</dbReference>
<accession>A0ABS2DBB9</accession>
<comment type="caution">
    <text evidence="2">The sequence shown here is derived from an EMBL/GenBank/DDBJ whole genome shotgun (WGS) entry which is preliminary data.</text>
</comment>
<keyword evidence="3" id="KW-1185">Reference proteome</keyword>
<evidence type="ECO:0008006" key="4">
    <source>
        <dbReference type="Google" id="ProtNLM"/>
    </source>
</evidence>
<dbReference type="PANTHER" id="PTHR48098:SF3">
    <property type="entry name" value="IRON(III) ENTEROBACTIN ESTERASE"/>
    <property type="match status" value="1"/>
</dbReference>
<feature type="signal peptide" evidence="1">
    <location>
        <begin position="1"/>
        <end position="25"/>
    </location>
</feature>
<dbReference type="Proteomes" id="UP000763641">
    <property type="component" value="Unassembled WGS sequence"/>
</dbReference>
<evidence type="ECO:0000256" key="1">
    <source>
        <dbReference type="SAM" id="SignalP"/>
    </source>
</evidence>
<protein>
    <recommendedName>
        <fullName evidence="4">Enterochelin esterase</fullName>
    </recommendedName>
</protein>
<keyword evidence="1" id="KW-0732">Signal</keyword>
<organism evidence="2 3">
    <name type="scientific">Sphingomonas longa</name>
    <dbReference type="NCBI Taxonomy" id="2778730"/>
    <lineage>
        <taxon>Bacteria</taxon>
        <taxon>Pseudomonadati</taxon>
        <taxon>Pseudomonadota</taxon>
        <taxon>Alphaproteobacteria</taxon>
        <taxon>Sphingomonadales</taxon>
        <taxon>Sphingomonadaceae</taxon>
        <taxon>Sphingomonas</taxon>
    </lineage>
</organism>
<dbReference type="EMBL" id="JAFEMC010000006">
    <property type="protein sequence ID" value="MBM6578229.1"/>
    <property type="molecule type" value="Genomic_DNA"/>
</dbReference>
<dbReference type="Pfam" id="PF00756">
    <property type="entry name" value="Esterase"/>
    <property type="match status" value="1"/>
</dbReference>
<evidence type="ECO:0000313" key="3">
    <source>
        <dbReference type="Proteomes" id="UP000763641"/>
    </source>
</evidence>
<name>A0ABS2DBB9_9SPHN</name>
<proteinExistence type="predicted"/>
<gene>
    <name evidence="2" type="ORF">ILT43_17740</name>
</gene>
<dbReference type="RefSeq" id="WP_204200321.1">
    <property type="nucleotide sequence ID" value="NZ_JAFEMC010000006.1"/>
</dbReference>
<dbReference type="InterPro" id="IPR000801">
    <property type="entry name" value="Esterase-like"/>
</dbReference>
<dbReference type="SUPFAM" id="SSF53474">
    <property type="entry name" value="alpha/beta-Hydrolases"/>
    <property type="match status" value="1"/>
</dbReference>
<dbReference type="InterPro" id="IPR029058">
    <property type="entry name" value="AB_hydrolase_fold"/>
</dbReference>
<sequence>MTMTRGMMLGSLALALAMVAAPAAAQDATPVTIPVTLSPTIQGPQSGRLIVFAKRVEPGAKADEAIDTSPFEPSGTAIAARETTRWTAGQTAQVDGEADAFPAPFSTLPPGTYRFQAVLDRNHNYNYRGRDAGDLVSPIVEAALPGRAPVLTLATEIPAKTTEQALAQIPDVAMRDRLRANLAKVQPVEFVSPTMTRFRGQPTAIRGWVALPPGYGADGQTYPTVYSTGGFGSTLMSAQGQAAGMSGKMASGAAPPMIWVILDESSPTGTHEFADSANNGPWGQALTEEFIPWIEGRYAMDARAGSRFLTGHSSGGWASLWLQVRYPKMFGGTWPTSPDPSDFHDFTNVDIYAAKANAYRDTAGQPIPVAREKGKVIATQQQFAAIEQVLGPVGGQFASFDWVFSPKGPDGKPISLFDRATGDVDPAVATHWRDHYDIAHIVARDWPTLRSDLDGKIHLIVGTADTFYLDGPARRLQAVFERLGAHQSFTYVPDRTHFDLFHKGKDNTGLLDDIAWQMYRSARPATTLKPR</sequence>